<dbReference type="Proteomes" id="UP001610334">
    <property type="component" value="Unassembled WGS sequence"/>
</dbReference>
<evidence type="ECO:0000256" key="1">
    <source>
        <dbReference type="SAM" id="MobiDB-lite"/>
    </source>
</evidence>
<dbReference type="EMBL" id="JBFXLT010000062">
    <property type="protein sequence ID" value="KAL2811138.1"/>
    <property type="molecule type" value="Genomic_DNA"/>
</dbReference>
<name>A0ABR4H8M6_9EURO</name>
<sequence length="170" mass="19040">MQQSCYARTSRSWVNAYPTLNSGRNWPIQTKSGIILFRLDNNNNRSAAASGCAFLRCSLLLKTRATENMTAAGVILILRLTRYGHASHIPQGSVVQPPASILPSRSESPRSWEHSGSIFQRGQSLDRDQLWGNPFQNSEKKKERERESYTVGCLKRLAAATSAELDHFDM</sequence>
<evidence type="ECO:0000313" key="2">
    <source>
        <dbReference type="EMBL" id="KAL2811138.1"/>
    </source>
</evidence>
<gene>
    <name evidence="2" type="ORF">BJX63DRAFT_293246</name>
</gene>
<comment type="caution">
    <text evidence="2">The sequence shown here is derived from an EMBL/GenBank/DDBJ whole genome shotgun (WGS) entry which is preliminary data.</text>
</comment>
<organism evidence="2 3">
    <name type="scientific">Aspergillus granulosus</name>
    <dbReference type="NCBI Taxonomy" id="176169"/>
    <lineage>
        <taxon>Eukaryota</taxon>
        <taxon>Fungi</taxon>
        <taxon>Dikarya</taxon>
        <taxon>Ascomycota</taxon>
        <taxon>Pezizomycotina</taxon>
        <taxon>Eurotiomycetes</taxon>
        <taxon>Eurotiomycetidae</taxon>
        <taxon>Eurotiales</taxon>
        <taxon>Aspergillaceae</taxon>
        <taxon>Aspergillus</taxon>
        <taxon>Aspergillus subgen. Nidulantes</taxon>
    </lineage>
</organism>
<reference evidence="2 3" key="1">
    <citation type="submission" date="2024-07" db="EMBL/GenBank/DDBJ databases">
        <title>Section-level genome sequencing and comparative genomics of Aspergillus sections Usti and Cavernicolus.</title>
        <authorList>
            <consortium name="Lawrence Berkeley National Laboratory"/>
            <person name="Nybo J.L."/>
            <person name="Vesth T.C."/>
            <person name="Theobald S."/>
            <person name="Frisvad J.C."/>
            <person name="Larsen T.O."/>
            <person name="Kjaerboelling I."/>
            <person name="Rothschild-Mancinelli K."/>
            <person name="Lyhne E.K."/>
            <person name="Kogle M.E."/>
            <person name="Barry K."/>
            <person name="Clum A."/>
            <person name="Na H."/>
            <person name="Ledsgaard L."/>
            <person name="Lin J."/>
            <person name="Lipzen A."/>
            <person name="Kuo A."/>
            <person name="Riley R."/>
            <person name="Mondo S."/>
            <person name="Labutti K."/>
            <person name="Haridas S."/>
            <person name="Pangalinan J."/>
            <person name="Salamov A.A."/>
            <person name="Simmons B.A."/>
            <person name="Magnuson J.K."/>
            <person name="Chen J."/>
            <person name="Drula E."/>
            <person name="Henrissat B."/>
            <person name="Wiebenga A."/>
            <person name="Lubbers R.J."/>
            <person name="Gomes A.C."/>
            <person name="Makela M.R."/>
            <person name="Stajich J."/>
            <person name="Grigoriev I.V."/>
            <person name="Mortensen U.H."/>
            <person name="De Vries R.P."/>
            <person name="Baker S.E."/>
            <person name="Andersen M.R."/>
        </authorList>
    </citation>
    <scope>NUCLEOTIDE SEQUENCE [LARGE SCALE GENOMIC DNA]</scope>
    <source>
        <strain evidence="2 3">CBS 588.65</strain>
    </source>
</reference>
<feature type="region of interest" description="Disordered" evidence="1">
    <location>
        <begin position="94"/>
        <end position="118"/>
    </location>
</feature>
<protein>
    <submittedName>
        <fullName evidence="2">Uncharacterized protein</fullName>
    </submittedName>
</protein>
<accession>A0ABR4H8M6</accession>
<proteinExistence type="predicted"/>
<keyword evidence="3" id="KW-1185">Reference proteome</keyword>
<evidence type="ECO:0000313" key="3">
    <source>
        <dbReference type="Proteomes" id="UP001610334"/>
    </source>
</evidence>